<dbReference type="EMBL" id="OD022338">
    <property type="protein sequence ID" value="CAD7419635.1"/>
    <property type="molecule type" value="Genomic_DNA"/>
</dbReference>
<sequence>MLDWERRLRKMLTRSGDTAGRDRRAK</sequence>
<protein>
    <submittedName>
        <fullName evidence="1">Uncharacterized protein</fullName>
    </submittedName>
</protein>
<organism evidence="1">
    <name type="scientific">Timema poppense</name>
    <name type="common">Walking stick</name>
    <dbReference type="NCBI Taxonomy" id="170557"/>
    <lineage>
        <taxon>Eukaryota</taxon>
        <taxon>Metazoa</taxon>
        <taxon>Ecdysozoa</taxon>
        <taxon>Arthropoda</taxon>
        <taxon>Hexapoda</taxon>
        <taxon>Insecta</taxon>
        <taxon>Pterygota</taxon>
        <taxon>Neoptera</taxon>
        <taxon>Polyneoptera</taxon>
        <taxon>Phasmatodea</taxon>
        <taxon>Timematodea</taxon>
        <taxon>Timematoidea</taxon>
        <taxon>Timematidae</taxon>
        <taxon>Timema</taxon>
    </lineage>
</organism>
<dbReference type="AlphaFoldDB" id="A0A7R9HFL5"/>
<accession>A0A7R9HFL5</accession>
<name>A0A7R9HFL5_TIMPO</name>
<gene>
    <name evidence="1" type="ORF">TPSB3V08_LOCUS13088</name>
</gene>
<reference evidence="1" key="1">
    <citation type="submission" date="2020-11" db="EMBL/GenBank/DDBJ databases">
        <authorList>
            <person name="Tran Van P."/>
        </authorList>
    </citation>
    <scope>NUCLEOTIDE SEQUENCE</scope>
</reference>
<proteinExistence type="predicted"/>
<evidence type="ECO:0000313" key="1">
    <source>
        <dbReference type="EMBL" id="CAD7419635.1"/>
    </source>
</evidence>